<dbReference type="PROSITE" id="PS50968">
    <property type="entry name" value="BIOTINYL_LIPOYL"/>
    <property type="match status" value="1"/>
</dbReference>
<dbReference type="InterPro" id="IPR000089">
    <property type="entry name" value="Biotin_lipoyl"/>
</dbReference>
<dbReference type="EMBL" id="UOGD01000114">
    <property type="protein sequence ID" value="VAX18754.1"/>
    <property type="molecule type" value="Genomic_DNA"/>
</dbReference>
<gene>
    <name evidence="3" type="ORF">MNBD_IGNAVI01-2229</name>
</gene>
<dbReference type="PANTHER" id="PTHR45266">
    <property type="entry name" value="OXALOACETATE DECARBOXYLASE ALPHA CHAIN"/>
    <property type="match status" value="1"/>
</dbReference>
<evidence type="ECO:0000256" key="1">
    <source>
        <dbReference type="ARBA" id="ARBA00023267"/>
    </source>
</evidence>
<dbReference type="PROSITE" id="PS00188">
    <property type="entry name" value="BIOTIN"/>
    <property type="match status" value="1"/>
</dbReference>
<dbReference type="InterPro" id="IPR001882">
    <property type="entry name" value="Biotin_BS"/>
</dbReference>
<organism evidence="3">
    <name type="scientific">hydrothermal vent metagenome</name>
    <dbReference type="NCBI Taxonomy" id="652676"/>
    <lineage>
        <taxon>unclassified sequences</taxon>
        <taxon>metagenomes</taxon>
        <taxon>ecological metagenomes</taxon>
    </lineage>
</organism>
<dbReference type="AlphaFoldDB" id="A0A3B1C409"/>
<dbReference type="InterPro" id="IPR011053">
    <property type="entry name" value="Single_hybrid_motif"/>
</dbReference>
<feature type="domain" description="Lipoyl-binding" evidence="2">
    <location>
        <begin position="90"/>
        <end position="166"/>
    </location>
</feature>
<evidence type="ECO:0000259" key="2">
    <source>
        <dbReference type="PROSITE" id="PS50968"/>
    </source>
</evidence>
<dbReference type="InterPro" id="IPR050709">
    <property type="entry name" value="Biotin_Carboxyl_Carrier/Decarb"/>
</dbReference>
<proteinExistence type="predicted"/>
<evidence type="ECO:0000313" key="3">
    <source>
        <dbReference type="EMBL" id="VAX18754.1"/>
    </source>
</evidence>
<protein>
    <recommendedName>
        <fullName evidence="2">Lipoyl-binding domain-containing protein</fullName>
    </recommendedName>
</protein>
<dbReference type="CDD" id="cd06850">
    <property type="entry name" value="biotinyl_domain"/>
    <property type="match status" value="1"/>
</dbReference>
<keyword evidence="1" id="KW-0092">Biotin</keyword>
<sequence length="166" mass="18836">MNEIYAKVGNKKLEIQIISKNEILLNWKKYNITLNKLNNDLYQLSFENKQYQLYVKEIQSGHFQTVIEGEDHVIHMQTKLEAEANKLLKKNSNSNSNNKVTAPMNGLVVKVNKNVGEKVEIGESLIVLEAMKMENEIKSLSDGIVKTVNCLVGNSVDKGELLFIIE</sequence>
<dbReference type="PANTHER" id="PTHR45266:SF3">
    <property type="entry name" value="OXALOACETATE DECARBOXYLASE ALPHA CHAIN"/>
    <property type="match status" value="1"/>
</dbReference>
<name>A0A3B1C409_9ZZZZ</name>
<dbReference type="SUPFAM" id="SSF51230">
    <property type="entry name" value="Single hybrid motif"/>
    <property type="match status" value="1"/>
</dbReference>
<reference evidence="3" key="1">
    <citation type="submission" date="2018-06" db="EMBL/GenBank/DDBJ databases">
        <authorList>
            <person name="Zhirakovskaya E."/>
        </authorList>
    </citation>
    <scope>NUCLEOTIDE SEQUENCE</scope>
</reference>
<dbReference type="Pfam" id="PF00364">
    <property type="entry name" value="Biotin_lipoyl"/>
    <property type="match status" value="1"/>
</dbReference>
<accession>A0A3B1C409</accession>
<dbReference type="Gene3D" id="2.40.50.100">
    <property type="match status" value="1"/>
</dbReference>
<dbReference type="FunFam" id="2.40.50.100:FF:000003">
    <property type="entry name" value="Acetyl-CoA carboxylase biotin carboxyl carrier protein"/>
    <property type="match status" value="1"/>
</dbReference>